<evidence type="ECO:0000313" key="3">
    <source>
        <dbReference type="EMBL" id="MDF8331930.1"/>
    </source>
</evidence>
<protein>
    <submittedName>
        <fullName evidence="3">Uncharacterized protein</fullName>
    </submittedName>
</protein>
<accession>A0ABT6CDC7</accession>
<keyword evidence="4" id="KW-1185">Reference proteome</keyword>
<keyword evidence="2" id="KW-0472">Membrane</keyword>
<feature type="transmembrane region" description="Helical" evidence="2">
    <location>
        <begin position="87"/>
        <end position="108"/>
    </location>
</feature>
<gene>
    <name evidence="3" type="ORF">POM99_01835</name>
</gene>
<proteinExistence type="predicted"/>
<dbReference type="EMBL" id="JAROCY010000002">
    <property type="protein sequence ID" value="MDF8331930.1"/>
    <property type="molecule type" value="Genomic_DNA"/>
</dbReference>
<keyword evidence="2" id="KW-1133">Transmembrane helix</keyword>
<comment type="caution">
    <text evidence="3">The sequence shown here is derived from an EMBL/GenBank/DDBJ whole genome shotgun (WGS) entry which is preliminary data.</text>
</comment>
<organism evidence="3 4">
    <name type="scientific">Novosphingobium cyanobacteriorum</name>
    <dbReference type="NCBI Taxonomy" id="3024215"/>
    <lineage>
        <taxon>Bacteria</taxon>
        <taxon>Pseudomonadati</taxon>
        <taxon>Pseudomonadota</taxon>
        <taxon>Alphaproteobacteria</taxon>
        <taxon>Sphingomonadales</taxon>
        <taxon>Sphingomonadaceae</taxon>
        <taxon>Novosphingobium</taxon>
    </lineage>
</organism>
<keyword evidence="2" id="KW-0812">Transmembrane</keyword>
<dbReference type="RefSeq" id="WP_277275086.1">
    <property type="nucleotide sequence ID" value="NZ_JAROCY010000002.1"/>
</dbReference>
<evidence type="ECO:0000313" key="4">
    <source>
        <dbReference type="Proteomes" id="UP001222770"/>
    </source>
</evidence>
<sequence length="251" mass="24863">MSRSVPPSPRVGEDLLDRTLNGVAAPKVPEGLAARIKREVPRMAQLPPLVEPGPITPEAVATPATGVLPQVRQPGVQPGTPLPRRRWLAVGTGGIGALAAGFAVIALLGPAQQQAETAVPVAPAAPLAAAPATPQGETPGNPPAAAQARMAAAPAAVRPQGNAAPKVEETVAHPTQPPAAELAIATPPKAEQSAEKEEATSANAPAPGYRGQMGPVLPQGYGFTGSMGGPAIPSSAPVQMSGGPGSGSAPH</sequence>
<feature type="compositionally biased region" description="Low complexity" evidence="1">
    <location>
        <begin position="143"/>
        <end position="164"/>
    </location>
</feature>
<dbReference type="Proteomes" id="UP001222770">
    <property type="component" value="Unassembled WGS sequence"/>
</dbReference>
<reference evidence="3 4" key="1">
    <citation type="submission" date="2023-03" db="EMBL/GenBank/DDBJ databases">
        <title>Novosphingobium cyanobacteriorum sp. nov., isolated from a eutrophic reservoir during the Microcystis bloom period.</title>
        <authorList>
            <person name="Kang M."/>
            <person name="Le V."/>
            <person name="Ko S.-R."/>
            <person name="Lee S.-A."/>
            <person name="Ahn C.-Y."/>
        </authorList>
    </citation>
    <scope>NUCLEOTIDE SEQUENCE [LARGE SCALE GENOMIC DNA]</scope>
    <source>
        <strain evidence="3 4">HBC54</strain>
    </source>
</reference>
<evidence type="ECO:0000256" key="2">
    <source>
        <dbReference type="SAM" id="Phobius"/>
    </source>
</evidence>
<name>A0ABT6CDC7_9SPHN</name>
<evidence type="ECO:0000256" key="1">
    <source>
        <dbReference type="SAM" id="MobiDB-lite"/>
    </source>
</evidence>
<feature type="compositionally biased region" description="Gly residues" evidence="1">
    <location>
        <begin position="242"/>
        <end position="251"/>
    </location>
</feature>
<feature type="region of interest" description="Disordered" evidence="1">
    <location>
        <begin position="129"/>
        <end position="251"/>
    </location>
</feature>